<feature type="region of interest" description="Disordered" evidence="2">
    <location>
        <begin position="41"/>
        <end position="81"/>
    </location>
</feature>
<evidence type="ECO:0000256" key="2">
    <source>
        <dbReference type="SAM" id="MobiDB-lite"/>
    </source>
</evidence>
<dbReference type="CDD" id="cd07185">
    <property type="entry name" value="OmpA_C-like"/>
    <property type="match status" value="1"/>
</dbReference>
<feature type="domain" description="OmpA-like" evidence="4">
    <location>
        <begin position="87"/>
        <end position="196"/>
    </location>
</feature>
<feature type="compositionally biased region" description="Low complexity" evidence="2">
    <location>
        <begin position="66"/>
        <end position="81"/>
    </location>
</feature>
<protein>
    <submittedName>
        <fullName evidence="5">OmpA family protein</fullName>
    </submittedName>
</protein>
<keyword evidence="1" id="KW-0472">Membrane</keyword>
<dbReference type="PANTHER" id="PTHR30329:SF21">
    <property type="entry name" value="LIPOPROTEIN YIAD-RELATED"/>
    <property type="match status" value="1"/>
</dbReference>
<dbReference type="Pfam" id="PF00691">
    <property type="entry name" value="OmpA"/>
    <property type="match status" value="1"/>
</dbReference>
<gene>
    <name evidence="5" type="ORF">I4I81_27320</name>
</gene>
<name>A0ABS6V0B1_9PSEU</name>
<evidence type="ECO:0000259" key="4">
    <source>
        <dbReference type="PROSITE" id="PS51123"/>
    </source>
</evidence>
<feature type="chain" id="PRO_5046386632" evidence="3">
    <location>
        <begin position="24"/>
        <end position="196"/>
    </location>
</feature>
<organism evidence="5 6">
    <name type="scientific">Pseudonocardia abyssalis</name>
    <dbReference type="NCBI Taxonomy" id="2792008"/>
    <lineage>
        <taxon>Bacteria</taxon>
        <taxon>Bacillati</taxon>
        <taxon>Actinomycetota</taxon>
        <taxon>Actinomycetes</taxon>
        <taxon>Pseudonocardiales</taxon>
        <taxon>Pseudonocardiaceae</taxon>
        <taxon>Pseudonocardia</taxon>
    </lineage>
</organism>
<comment type="caution">
    <text evidence="5">The sequence shown here is derived from an EMBL/GenBank/DDBJ whole genome shotgun (WGS) entry which is preliminary data.</text>
</comment>
<sequence length="196" mass="19036">MAPRRTPVLLWCAALVVVPSVLAGVGTVWPGAPAATAAAAAGAGGTDGTDVATATVPATPDPDGPGPVDGSAPTAPAPTTGTVPAAEQVAALVTAGPVRFTADSAALEGEAVDTVRAVAAVLAVAPEATVVLTGHVADTPGSPEGAQALSLRRAEAVADALVTGGVDRTRITTAGRGAAEPLDTRAASRRVEFEIR</sequence>
<feature type="compositionally biased region" description="Low complexity" evidence="2">
    <location>
        <begin position="48"/>
        <end position="58"/>
    </location>
</feature>
<accession>A0ABS6V0B1</accession>
<dbReference type="Proteomes" id="UP000694287">
    <property type="component" value="Unassembled WGS sequence"/>
</dbReference>
<evidence type="ECO:0000313" key="5">
    <source>
        <dbReference type="EMBL" id="MBW0137949.1"/>
    </source>
</evidence>
<proteinExistence type="predicted"/>
<evidence type="ECO:0000256" key="3">
    <source>
        <dbReference type="SAM" id="SignalP"/>
    </source>
</evidence>
<reference evidence="5 6" key="1">
    <citation type="submission" date="2020-11" db="EMBL/GenBank/DDBJ databases">
        <title>Pseudonocardia abyssalis sp. nov. and Pseudonocardia oceani sp. nov., description and phylogenomic analysis of two novel actinomycetes isolated from the deep Southern Ocean.</title>
        <authorList>
            <person name="Parra J."/>
        </authorList>
    </citation>
    <scope>NUCLEOTIDE SEQUENCE [LARGE SCALE GENOMIC DNA]</scope>
    <source>
        <strain evidence="5 6">KRD-168</strain>
    </source>
</reference>
<evidence type="ECO:0000256" key="1">
    <source>
        <dbReference type="PROSITE-ProRule" id="PRU00473"/>
    </source>
</evidence>
<feature type="signal peptide" evidence="3">
    <location>
        <begin position="1"/>
        <end position="23"/>
    </location>
</feature>
<evidence type="ECO:0000313" key="6">
    <source>
        <dbReference type="Proteomes" id="UP000694287"/>
    </source>
</evidence>
<dbReference type="RefSeq" id="WP_218602080.1">
    <property type="nucleotide sequence ID" value="NZ_JADQDJ010000047.1"/>
</dbReference>
<dbReference type="PANTHER" id="PTHR30329">
    <property type="entry name" value="STATOR ELEMENT OF FLAGELLAR MOTOR COMPLEX"/>
    <property type="match status" value="1"/>
</dbReference>
<keyword evidence="3" id="KW-0732">Signal</keyword>
<keyword evidence="6" id="KW-1185">Reference proteome</keyword>
<dbReference type="InterPro" id="IPR050330">
    <property type="entry name" value="Bact_OuterMem_StrucFunc"/>
</dbReference>
<dbReference type="InterPro" id="IPR006665">
    <property type="entry name" value="OmpA-like"/>
</dbReference>
<dbReference type="EMBL" id="JADQDK010000001">
    <property type="protein sequence ID" value="MBW0137949.1"/>
    <property type="molecule type" value="Genomic_DNA"/>
</dbReference>
<dbReference type="PROSITE" id="PS51123">
    <property type="entry name" value="OMPA_2"/>
    <property type="match status" value="1"/>
</dbReference>